<dbReference type="AlphaFoldDB" id="A0AA38XK67"/>
<dbReference type="EMBL" id="JAPDRK010000002">
    <property type="protein sequence ID" value="KAJ9614989.1"/>
    <property type="molecule type" value="Genomic_DNA"/>
</dbReference>
<gene>
    <name evidence="2" type="ORF">H2200_001063</name>
</gene>
<feature type="compositionally biased region" description="Polar residues" evidence="1">
    <location>
        <begin position="16"/>
        <end position="29"/>
    </location>
</feature>
<protein>
    <recommendedName>
        <fullName evidence="4">LITAF domain-containing protein</fullName>
    </recommendedName>
</protein>
<evidence type="ECO:0000256" key="1">
    <source>
        <dbReference type="SAM" id="MobiDB-lite"/>
    </source>
</evidence>
<feature type="region of interest" description="Disordered" evidence="1">
    <location>
        <begin position="1"/>
        <end position="29"/>
    </location>
</feature>
<reference evidence="2" key="1">
    <citation type="submission" date="2022-10" db="EMBL/GenBank/DDBJ databases">
        <title>Culturing micro-colonial fungi from biological soil crusts in the Mojave desert and describing Neophaeococcomyces mojavensis, and introducing the new genera and species Taxawa tesnikishii.</title>
        <authorList>
            <person name="Kurbessoian T."/>
            <person name="Stajich J.E."/>
        </authorList>
    </citation>
    <scope>NUCLEOTIDE SEQUENCE</scope>
    <source>
        <strain evidence="2">TK_41</strain>
    </source>
</reference>
<evidence type="ECO:0000313" key="3">
    <source>
        <dbReference type="Proteomes" id="UP001172673"/>
    </source>
</evidence>
<proteinExistence type="predicted"/>
<name>A0AA38XK67_9EURO</name>
<sequence>MQNQEAKVPPYEISSVAGNHSPPSMQYQTPAPVARPVYGFEEYPGVRYYPTPVPLRDLGHLEALVDCPYCGGRGTTRTRMSSGNMNQ</sequence>
<evidence type="ECO:0008006" key="4">
    <source>
        <dbReference type="Google" id="ProtNLM"/>
    </source>
</evidence>
<dbReference type="Proteomes" id="UP001172673">
    <property type="component" value="Unassembled WGS sequence"/>
</dbReference>
<accession>A0AA38XK67</accession>
<keyword evidence="3" id="KW-1185">Reference proteome</keyword>
<comment type="caution">
    <text evidence="2">The sequence shown here is derived from an EMBL/GenBank/DDBJ whole genome shotgun (WGS) entry which is preliminary data.</text>
</comment>
<organism evidence="2 3">
    <name type="scientific">Cladophialophora chaetospira</name>
    <dbReference type="NCBI Taxonomy" id="386627"/>
    <lineage>
        <taxon>Eukaryota</taxon>
        <taxon>Fungi</taxon>
        <taxon>Dikarya</taxon>
        <taxon>Ascomycota</taxon>
        <taxon>Pezizomycotina</taxon>
        <taxon>Eurotiomycetes</taxon>
        <taxon>Chaetothyriomycetidae</taxon>
        <taxon>Chaetothyriales</taxon>
        <taxon>Herpotrichiellaceae</taxon>
        <taxon>Cladophialophora</taxon>
    </lineage>
</organism>
<evidence type="ECO:0000313" key="2">
    <source>
        <dbReference type="EMBL" id="KAJ9614989.1"/>
    </source>
</evidence>